<organism evidence="1">
    <name type="scientific">hydrothermal vent metagenome</name>
    <dbReference type="NCBI Taxonomy" id="652676"/>
    <lineage>
        <taxon>unclassified sequences</taxon>
        <taxon>metagenomes</taxon>
        <taxon>ecological metagenomes</taxon>
    </lineage>
</organism>
<name>A0A3B0VFU9_9ZZZZ</name>
<protein>
    <submittedName>
        <fullName evidence="1">Uncharacterized protein</fullName>
    </submittedName>
</protein>
<proteinExistence type="predicted"/>
<accession>A0A3B0VFU9</accession>
<evidence type="ECO:0000313" key="1">
    <source>
        <dbReference type="EMBL" id="VAW37822.1"/>
    </source>
</evidence>
<sequence length="101" mass="11357">MVEDQGLMDGGYIVETAKRNAKDLARYYKLDIKTAFYITFRLLFEARRSIAAIVGDYGAENWRKMSVPEKSAVCSEVVKGLLDKDKIEAFIEGRSKSLLSG</sequence>
<dbReference type="EMBL" id="UOEZ01000061">
    <property type="protein sequence ID" value="VAW37822.1"/>
    <property type="molecule type" value="Genomic_DNA"/>
</dbReference>
<reference evidence="1" key="1">
    <citation type="submission" date="2018-06" db="EMBL/GenBank/DDBJ databases">
        <authorList>
            <person name="Zhirakovskaya E."/>
        </authorList>
    </citation>
    <scope>NUCLEOTIDE SEQUENCE</scope>
</reference>
<gene>
    <name evidence="1" type="ORF">MNBD_DELTA02-735</name>
</gene>
<dbReference type="AlphaFoldDB" id="A0A3B0VFU9"/>